<sequence length="318" mass="36791">MEGIAAVIMRAVLPGSEMATNKSLFMNGFKEDCEQLITRFERADNIRFETFCDIWKAMKFSLVFAGRPSFLELLEFCEEALHICKQFILLPPRFKERIGGLYLLYGIYFKMPIDQFRIKIKLDDWKSILELHAEIKEAEHLDANYILCKLIASNAFHFCLFDSEYGMEKPYIVKNSQCFNPYSILPTLKDLSDKNQILSKINELSKAYEQKKEASKLINLSDASLKLFNSNIAQEIINDIQEFEEQRRDQQKNTIDFEKPSCSTLKGQSSNEHTKFQLRGPAKRKMRPLIDGIEPESESEEGEVLESDDSYSELPIDS</sequence>
<dbReference type="GeneID" id="100647313"/>
<name>A0A9B7I0F5_BOMTE</name>
<dbReference type="Pfam" id="PF09808">
    <property type="entry name" value="SNAPC1"/>
    <property type="match status" value="1"/>
</dbReference>
<feature type="region of interest" description="Disordered" evidence="1">
    <location>
        <begin position="247"/>
        <end position="318"/>
    </location>
</feature>
<dbReference type="RefSeq" id="XP_020722067.1">
    <property type="nucleotide sequence ID" value="XM_020866408.2"/>
</dbReference>
<dbReference type="RefSeq" id="XP_020722064.1">
    <property type="nucleotide sequence ID" value="XM_020866405.2"/>
</dbReference>
<dbReference type="CTD" id="41920"/>
<feature type="compositionally biased region" description="Acidic residues" evidence="1">
    <location>
        <begin position="293"/>
        <end position="311"/>
    </location>
</feature>
<evidence type="ECO:0000313" key="5">
    <source>
        <dbReference type="RefSeq" id="XP_020722067.1"/>
    </source>
</evidence>
<keyword evidence="2" id="KW-1185">Reference proteome</keyword>
<gene>
    <name evidence="3 4 5" type="primary">LOC100647313</name>
</gene>
<dbReference type="KEGG" id="bter:100647313"/>
<dbReference type="GO" id="GO:0043565">
    <property type="term" value="F:sequence-specific DNA binding"/>
    <property type="evidence" value="ECO:0007669"/>
    <property type="project" value="TreeGrafter"/>
</dbReference>
<evidence type="ECO:0000313" key="2">
    <source>
        <dbReference type="Proteomes" id="UP000835206"/>
    </source>
</evidence>
<feature type="compositionally biased region" description="Basic and acidic residues" evidence="1">
    <location>
        <begin position="247"/>
        <end position="259"/>
    </location>
</feature>
<dbReference type="PANTHER" id="PTHR15131">
    <property type="entry name" value="SMALL NUCLEAR RNA ACTIVATING COMPLEX, POLYPEPTIDE 1"/>
    <property type="match status" value="1"/>
</dbReference>
<organism evidence="2 4">
    <name type="scientific">Bombus terrestris</name>
    <name type="common">Buff-tailed bumblebee</name>
    <name type="synonym">Apis terrestris</name>
    <dbReference type="NCBI Taxonomy" id="30195"/>
    <lineage>
        <taxon>Eukaryota</taxon>
        <taxon>Metazoa</taxon>
        <taxon>Ecdysozoa</taxon>
        <taxon>Arthropoda</taxon>
        <taxon>Hexapoda</taxon>
        <taxon>Insecta</taxon>
        <taxon>Pterygota</taxon>
        <taxon>Neoptera</taxon>
        <taxon>Endopterygota</taxon>
        <taxon>Hymenoptera</taxon>
        <taxon>Apocrita</taxon>
        <taxon>Aculeata</taxon>
        <taxon>Apoidea</taxon>
        <taxon>Anthophila</taxon>
        <taxon>Apidae</taxon>
        <taxon>Bombus</taxon>
        <taxon>Bombus</taxon>
    </lineage>
</organism>
<dbReference type="GO" id="GO:0042795">
    <property type="term" value="P:snRNA transcription by RNA polymerase II"/>
    <property type="evidence" value="ECO:0007669"/>
    <property type="project" value="TreeGrafter"/>
</dbReference>
<dbReference type="Proteomes" id="UP000835206">
    <property type="component" value="Chromosome 14"/>
</dbReference>
<reference evidence="3 4" key="1">
    <citation type="submission" date="2025-04" db="UniProtKB">
        <authorList>
            <consortium name="RefSeq"/>
        </authorList>
    </citation>
    <scope>IDENTIFICATION</scope>
</reference>
<accession>A0A9B7I0F5</accession>
<evidence type="ECO:0000256" key="1">
    <source>
        <dbReference type="SAM" id="MobiDB-lite"/>
    </source>
</evidence>
<dbReference type="OrthoDB" id="20127at2759"/>
<protein>
    <submittedName>
        <fullName evidence="3 4">snRNA-activating protein complex subunit 1 isoform X1</fullName>
    </submittedName>
</protein>
<evidence type="ECO:0000313" key="4">
    <source>
        <dbReference type="RefSeq" id="XP_020722065.1"/>
    </source>
</evidence>
<dbReference type="GO" id="GO:0042796">
    <property type="term" value="P:snRNA transcription by RNA polymerase III"/>
    <property type="evidence" value="ECO:0007669"/>
    <property type="project" value="TreeGrafter"/>
</dbReference>
<proteinExistence type="predicted"/>
<dbReference type="AlphaFoldDB" id="A0A9B7I0F5"/>
<dbReference type="RefSeq" id="XP_020722065.1">
    <property type="nucleotide sequence ID" value="XM_020866406.2"/>
</dbReference>
<dbReference type="GO" id="GO:0019185">
    <property type="term" value="C:snRNA-activating protein complex"/>
    <property type="evidence" value="ECO:0007669"/>
    <property type="project" value="TreeGrafter"/>
</dbReference>
<evidence type="ECO:0000313" key="3">
    <source>
        <dbReference type="RefSeq" id="XP_020722064.1"/>
    </source>
</evidence>
<dbReference type="PANTHER" id="PTHR15131:SF3">
    <property type="entry name" value="SNRNA-ACTIVATING PROTEIN COMPLEX SUBUNIT 1"/>
    <property type="match status" value="1"/>
</dbReference>
<dbReference type="InterPro" id="IPR019188">
    <property type="entry name" value="SNAPC1"/>
</dbReference>
<feature type="compositionally biased region" description="Polar residues" evidence="1">
    <location>
        <begin position="261"/>
        <end position="271"/>
    </location>
</feature>